<evidence type="ECO:0000313" key="2">
    <source>
        <dbReference type="EMBL" id="OGC81694.1"/>
    </source>
</evidence>
<dbReference type="AlphaFoldDB" id="A0A1F4XJC4"/>
<protein>
    <submittedName>
        <fullName evidence="2">Uncharacterized protein</fullName>
    </submittedName>
</protein>
<feature type="compositionally biased region" description="Acidic residues" evidence="1">
    <location>
        <begin position="1"/>
        <end position="11"/>
    </location>
</feature>
<feature type="region of interest" description="Disordered" evidence="1">
    <location>
        <begin position="1"/>
        <end position="36"/>
    </location>
</feature>
<organism evidence="2 3">
    <name type="scientific">Candidatus Abawacabacteria bacterium RBG_16_42_10</name>
    <dbReference type="NCBI Taxonomy" id="1817814"/>
    <lineage>
        <taxon>Bacteria</taxon>
        <taxon>Candidatus Abawacaibacteriota</taxon>
    </lineage>
</organism>
<dbReference type="Proteomes" id="UP000177614">
    <property type="component" value="Unassembled WGS sequence"/>
</dbReference>
<evidence type="ECO:0000256" key="1">
    <source>
        <dbReference type="SAM" id="MobiDB-lite"/>
    </source>
</evidence>
<dbReference type="EMBL" id="MEWR01000022">
    <property type="protein sequence ID" value="OGC81694.1"/>
    <property type="molecule type" value="Genomic_DNA"/>
</dbReference>
<comment type="caution">
    <text evidence="2">The sequence shown here is derived from an EMBL/GenBank/DDBJ whole genome shotgun (WGS) entry which is preliminary data.</text>
</comment>
<reference evidence="2 3" key="1">
    <citation type="journal article" date="2016" name="Nat. Commun.">
        <title>Thousands of microbial genomes shed light on interconnected biogeochemical processes in an aquifer system.</title>
        <authorList>
            <person name="Anantharaman K."/>
            <person name="Brown C.T."/>
            <person name="Hug L.A."/>
            <person name="Sharon I."/>
            <person name="Castelle C.J."/>
            <person name="Probst A.J."/>
            <person name="Thomas B.C."/>
            <person name="Singh A."/>
            <person name="Wilkins M.J."/>
            <person name="Karaoz U."/>
            <person name="Brodie E.L."/>
            <person name="Williams K.H."/>
            <person name="Hubbard S.S."/>
            <person name="Banfield J.F."/>
        </authorList>
    </citation>
    <scope>NUCLEOTIDE SEQUENCE [LARGE SCALE GENOMIC DNA]</scope>
</reference>
<proteinExistence type="predicted"/>
<accession>A0A1F4XJC4</accession>
<evidence type="ECO:0000313" key="3">
    <source>
        <dbReference type="Proteomes" id="UP000177614"/>
    </source>
</evidence>
<sequence>MDEGLDGDEGEGVGLVGGTIDCAGTEGEDEGLGETPQAVSINVLIAMRESERKPCRECMI</sequence>
<gene>
    <name evidence="2" type="ORF">A2V81_00365</name>
</gene>
<dbReference type="STRING" id="1817814.A2V81_00365"/>
<name>A0A1F4XJC4_9BACT</name>